<keyword evidence="2" id="KW-1185">Reference proteome</keyword>
<dbReference type="Proteomes" id="UP001500713">
    <property type="component" value="Unassembled WGS sequence"/>
</dbReference>
<protein>
    <recommendedName>
        <fullName evidence="3">DUF4261 domain-containing protein</fullName>
    </recommendedName>
</protein>
<comment type="caution">
    <text evidence="1">The sequence shown here is derived from an EMBL/GenBank/DDBJ whole genome shotgun (WGS) entry which is preliminary data.</text>
</comment>
<dbReference type="EMBL" id="BAAAEM010000003">
    <property type="protein sequence ID" value="GAA0483833.1"/>
    <property type="molecule type" value="Genomic_DNA"/>
</dbReference>
<accession>A0ABN1AU03</accession>
<sequence>MVQNEPPLLIMIPETAEFRLSQLALPKELATQITLNVEKYSDLNIIEAVMGGMSFTLTQHLAQDAFRHFSAQKLDHIFCHAPECPAPAIGISLSDHMAGAKHDTTVNRNFLKLARLIGQTLDATSIVWQPARLHVGFDYFVEATSQYSEGGPFPVLVQIAISEDSKGRFQTFGLSYFSGQEVRLNAPADYPQNQVIKRLVRIAHDIATNGKIDTPTEAEGFASGETLSFTPNADQTIVDVMVVAGKPRQLE</sequence>
<evidence type="ECO:0008006" key="3">
    <source>
        <dbReference type="Google" id="ProtNLM"/>
    </source>
</evidence>
<organism evidence="1 2">
    <name type="scientific">Parasphingorhabdus litoris</name>
    <dbReference type="NCBI Taxonomy" id="394733"/>
    <lineage>
        <taxon>Bacteria</taxon>
        <taxon>Pseudomonadati</taxon>
        <taxon>Pseudomonadota</taxon>
        <taxon>Alphaproteobacteria</taxon>
        <taxon>Sphingomonadales</taxon>
        <taxon>Sphingomonadaceae</taxon>
        <taxon>Parasphingorhabdus</taxon>
    </lineage>
</organism>
<dbReference type="RefSeq" id="WP_229956695.1">
    <property type="nucleotide sequence ID" value="NZ_BAAAEM010000003.1"/>
</dbReference>
<evidence type="ECO:0000313" key="2">
    <source>
        <dbReference type="Proteomes" id="UP001500713"/>
    </source>
</evidence>
<proteinExistence type="predicted"/>
<reference evidence="1 2" key="1">
    <citation type="journal article" date="2019" name="Int. J. Syst. Evol. Microbiol.">
        <title>The Global Catalogue of Microorganisms (GCM) 10K type strain sequencing project: providing services to taxonomists for standard genome sequencing and annotation.</title>
        <authorList>
            <consortium name="The Broad Institute Genomics Platform"/>
            <consortium name="The Broad Institute Genome Sequencing Center for Infectious Disease"/>
            <person name="Wu L."/>
            <person name="Ma J."/>
        </authorList>
    </citation>
    <scope>NUCLEOTIDE SEQUENCE [LARGE SCALE GENOMIC DNA]</scope>
    <source>
        <strain evidence="1 2">JCM 14162</strain>
    </source>
</reference>
<evidence type="ECO:0000313" key="1">
    <source>
        <dbReference type="EMBL" id="GAA0483833.1"/>
    </source>
</evidence>
<name>A0ABN1AU03_9SPHN</name>
<gene>
    <name evidence="1" type="ORF">GCM10009096_27930</name>
</gene>